<dbReference type="AlphaFoldDB" id="A0A9X0DFR0"/>
<keyword evidence="2 3" id="KW-0479">Metal-binding</keyword>
<keyword evidence="3" id="KW-0324">Glycolysis</keyword>
<evidence type="ECO:0000313" key="6">
    <source>
        <dbReference type="Proteomes" id="UP001152300"/>
    </source>
</evidence>
<comment type="cofactor">
    <cofactor evidence="2 3">
        <name>Zn(2+)</name>
        <dbReference type="ChEBI" id="CHEBI:29105"/>
    </cofactor>
    <text evidence="2 3">Binds 2 Zn(2+) ions per subunit. One is catalytic and the other provides a structural contribution.</text>
</comment>
<dbReference type="InterPro" id="IPR000771">
    <property type="entry name" value="FBA_II"/>
</dbReference>
<dbReference type="Proteomes" id="UP001152300">
    <property type="component" value="Unassembled WGS sequence"/>
</dbReference>
<reference evidence="5" key="1">
    <citation type="submission" date="2022-11" db="EMBL/GenBank/DDBJ databases">
        <title>Genome Resource of Sclerotinia nivalis Strain SnTB1, a Plant Pathogen Isolated from American Ginseng.</title>
        <authorList>
            <person name="Fan S."/>
        </authorList>
    </citation>
    <scope>NUCLEOTIDE SEQUENCE</scope>
    <source>
        <strain evidence="5">SnTB1</strain>
    </source>
</reference>
<protein>
    <recommendedName>
        <fullName evidence="3">Fructose-bisphosphate aldolase</fullName>
        <shortName evidence="3">FBP aldolase</shortName>
        <ecNumber evidence="3">4.1.2.13</ecNumber>
    </recommendedName>
</protein>
<dbReference type="CDD" id="cd00947">
    <property type="entry name" value="TBP_aldolase_IIB"/>
    <property type="match status" value="1"/>
</dbReference>
<keyword evidence="4" id="KW-0812">Transmembrane</keyword>
<accession>A0A9X0DFR0</accession>
<feature type="binding site" evidence="2">
    <location>
        <position position="236"/>
    </location>
    <ligand>
        <name>Zn(2+)</name>
        <dbReference type="ChEBI" id="CHEBI:29105"/>
        <label>1</label>
        <note>catalytic</note>
    </ligand>
</feature>
<dbReference type="EC" id="4.1.2.13" evidence="3"/>
<dbReference type="GO" id="GO:0008270">
    <property type="term" value="F:zinc ion binding"/>
    <property type="evidence" value="ECO:0007669"/>
    <property type="project" value="UniProtKB-UniRule"/>
</dbReference>
<dbReference type="PANTHER" id="PTHR30304:SF0">
    <property type="entry name" value="D-TAGATOSE-1,6-BISPHOSPHATE ALDOLASE SUBUNIT GATY-RELATED"/>
    <property type="match status" value="1"/>
</dbReference>
<dbReference type="GO" id="GO:0004332">
    <property type="term" value="F:fructose-bisphosphate aldolase activity"/>
    <property type="evidence" value="ECO:0007669"/>
    <property type="project" value="UniProtKB-EC"/>
</dbReference>
<feature type="binding site" evidence="2">
    <location>
        <position position="160"/>
    </location>
    <ligand>
        <name>Zn(2+)</name>
        <dbReference type="ChEBI" id="CHEBI:29105"/>
        <label>2</label>
    </ligand>
</feature>
<evidence type="ECO:0000256" key="2">
    <source>
        <dbReference type="PIRSR" id="PIRSR001359-3"/>
    </source>
</evidence>
<feature type="transmembrane region" description="Helical" evidence="4">
    <location>
        <begin position="33"/>
        <end position="53"/>
    </location>
</feature>
<evidence type="ECO:0000256" key="4">
    <source>
        <dbReference type="SAM" id="Phobius"/>
    </source>
</evidence>
<dbReference type="InterPro" id="IPR013785">
    <property type="entry name" value="Aldolase_TIM"/>
</dbReference>
<dbReference type="GO" id="GO:0006096">
    <property type="term" value="P:glycolytic process"/>
    <property type="evidence" value="ECO:0007669"/>
    <property type="project" value="UniProtKB-KW"/>
</dbReference>
<evidence type="ECO:0000256" key="3">
    <source>
        <dbReference type="RuleBase" id="RU366023"/>
    </source>
</evidence>
<feature type="binding site" evidence="2">
    <location>
        <position position="291"/>
    </location>
    <ligand>
        <name>Zn(2+)</name>
        <dbReference type="ChEBI" id="CHEBI:29105"/>
        <label>1</label>
        <note>catalytic</note>
    </ligand>
</feature>
<dbReference type="EMBL" id="JAPEIS010000012">
    <property type="protein sequence ID" value="KAJ8060855.1"/>
    <property type="molecule type" value="Genomic_DNA"/>
</dbReference>
<evidence type="ECO:0000313" key="5">
    <source>
        <dbReference type="EMBL" id="KAJ8060855.1"/>
    </source>
</evidence>
<feature type="binding site" evidence="2">
    <location>
        <position position="190"/>
    </location>
    <ligand>
        <name>Zn(2+)</name>
        <dbReference type="ChEBI" id="CHEBI:29105"/>
        <label>2</label>
    </ligand>
</feature>
<dbReference type="Gene3D" id="3.20.20.70">
    <property type="entry name" value="Aldolase class I"/>
    <property type="match status" value="2"/>
</dbReference>
<comment type="function">
    <text evidence="3">Catalyzes the aldol condensation of dihydroxyacetone phosphate (DHAP or glycerone-phosphate) with glyceraldehyde 3-phosphate (G3P) to form fructose 1,6-bisphosphate (FBP) in gluconeogenesis and the reverse reaction in glycolysis.</text>
</comment>
<feature type="binding site" evidence="2">
    <location>
        <position position="138"/>
    </location>
    <ligand>
        <name>Zn(2+)</name>
        <dbReference type="ChEBI" id="CHEBI:29105"/>
        <label>1</label>
        <note>catalytic</note>
    </ligand>
</feature>
<keyword evidence="4" id="KW-0472">Membrane</keyword>
<dbReference type="PROSITE" id="PS00602">
    <property type="entry name" value="ALDOLASE_CLASS_II_1"/>
    <property type="match status" value="1"/>
</dbReference>
<name>A0A9X0DFR0_9HELO</name>
<comment type="catalytic activity">
    <reaction evidence="3">
        <text>beta-D-fructose 1,6-bisphosphate = D-glyceraldehyde 3-phosphate + dihydroxyacetone phosphate</text>
        <dbReference type="Rhea" id="RHEA:14729"/>
        <dbReference type="ChEBI" id="CHEBI:32966"/>
        <dbReference type="ChEBI" id="CHEBI:57642"/>
        <dbReference type="ChEBI" id="CHEBI:59776"/>
        <dbReference type="EC" id="4.1.2.13"/>
    </reaction>
</comment>
<keyword evidence="4" id="KW-1133">Transmembrane helix</keyword>
<keyword evidence="2 3" id="KW-0862">Zinc</keyword>
<dbReference type="Pfam" id="PF01116">
    <property type="entry name" value="F_bP_aldolase"/>
    <property type="match status" value="1"/>
</dbReference>
<sequence>MARDIPSRRNSTVIQSSSIPSERFQFISRILHPYYLGFPFLFLIYYTKLDLYIMSNSMKDNKAIRMLQAAEDGGYGIVGVVSYNLETITAVVRAAERKRSPAQILLFPWSLHYSPLLIHLAAAACRTATVPIVLHMDHAQSEEEILAAADMGLFDSIMVDMSHYEKEENLDKTKRLTKILREKGIAVEAECGRINGGEDGVKDTGDLEGLLTTPEEAIKFVDTGVDFLAPAFGNVHGNYGGVENIKLDFERYVHHVSLKCIFIGIILRLTHVYRLENIRKATNGRVRLVLHGTNTFPDDTMRECIKGGMTRCNLNDLVLNTYNKYIAENTGKVPLTELMEKGTGLIQELIEHQMDIMGSTGRA</sequence>
<keyword evidence="3" id="KW-0456">Lyase</keyword>
<dbReference type="OrthoDB" id="2558351at2759"/>
<organism evidence="5 6">
    <name type="scientific">Sclerotinia nivalis</name>
    <dbReference type="NCBI Taxonomy" id="352851"/>
    <lineage>
        <taxon>Eukaryota</taxon>
        <taxon>Fungi</taxon>
        <taxon>Dikarya</taxon>
        <taxon>Ascomycota</taxon>
        <taxon>Pezizomycotina</taxon>
        <taxon>Leotiomycetes</taxon>
        <taxon>Helotiales</taxon>
        <taxon>Sclerotiniaceae</taxon>
        <taxon>Sclerotinia</taxon>
    </lineage>
</organism>
<evidence type="ECO:0000256" key="1">
    <source>
        <dbReference type="PIRSR" id="PIRSR001359-1"/>
    </source>
</evidence>
<dbReference type="SUPFAM" id="SSF51569">
    <property type="entry name" value="Aldolase"/>
    <property type="match status" value="1"/>
</dbReference>
<dbReference type="PANTHER" id="PTHR30304">
    <property type="entry name" value="D-TAGATOSE-1,6-BISPHOSPHATE ALDOLASE"/>
    <property type="match status" value="1"/>
</dbReference>
<keyword evidence="6" id="KW-1185">Reference proteome</keyword>
<comment type="caution">
    <text evidence="5">The sequence shown here is derived from an EMBL/GenBank/DDBJ whole genome shotgun (WGS) entry which is preliminary data.</text>
</comment>
<proteinExistence type="inferred from homology"/>
<gene>
    <name evidence="5" type="ORF">OCU04_009938</name>
</gene>
<dbReference type="InterPro" id="IPR050246">
    <property type="entry name" value="Class_II_FBP_aldolase"/>
</dbReference>
<feature type="active site" description="Proton donor" evidence="1">
    <location>
        <position position="137"/>
    </location>
</feature>
<comment type="pathway">
    <text evidence="3">Carbohydrate degradation; glycolysis; D-glyceraldehyde 3-phosphate and glycerone phosphate from D-glucose: step 4/4.</text>
</comment>
<dbReference type="PIRSF" id="PIRSF001359">
    <property type="entry name" value="F_bP_aldolase_II"/>
    <property type="match status" value="1"/>
</dbReference>
<comment type="similarity">
    <text evidence="3">Belongs to the class II fructose-bisphosphate aldolase family.</text>
</comment>